<dbReference type="Proteomes" id="UP000730618">
    <property type="component" value="Unassembled WGS sequence"/>
</dbReference>
<evidence type="ECO:0000313" key="8">
    <source>
        <dbReference type="EMBL" id="CAG7658825.1"/>
    </source>
</evidence>
<keyword evidence="4 7" id="KW-0812">Transmembrane</keyword>
<keyword evidence="9" id="KW-1185">Reference proteome</keyword>
<evidence type="ECO:0000256" key="5">
    <source>
        <dbReference type="ARBA" id="ARBA00022989"/>
    </source>
</evidence>
<evidence type="ECO:0000256" key="7">
    <source>
        <dbReference type="SAM" id="Phobius"/>
    </source>
</evidence>
<keyword evidence="5 7" id="KW-1133">Transmembrane helix</keyword>
<dbReference type="PANTHER" id="PTHR42718:SF47">
    <property type="entry name" value="METHYL VIOLOGEN RESISTANCE PROTEIN SMVA"/>
    <property type="match status" value="1"/>
</dbReference>
<sequence>MESGGMAVGPLAGGVLLEYFHWGAVFLFSVPVMIVLLITAPILLPEYRDAGSGRLDLSSVCLYLAAIMPFIYGLKEWAKDGLHGVPMLAMLAGPAFGITFFVQQRRMDHPLLDFKQLKDCRISVSLGMMLHCTAAMAESAESD</sequence>
<evidence type="ECO:0000256" key="4">
    <source>
        <dbReference type="ARBA" id="ARBA00022692"/>
    </source>
</evidence>
<protein>
    <submittedName>
        <fullName evidence="8">Multidrug efflux pump LfrA</fullName>
    </submittedName>
</protein>
<evidence type="ECO:0000313" key="9">
    <source>
        <dbReference type="Proteomes" id="UP000730618"/>
    </source>
</evidence>
<proteinExistence type="predicted"/>
<feature type="transmembrane region" description="Helical" evidence="7">
    <location>
        <begin position="20"/>
        <end position="43"/>
    </location>
</feature>
<reference evidence="8 9" key="1">
    <citation type="submission" date="2021-06" db="EMBL/GenBank/DDBJ databases">
        <authorList>
            <person name="Criscuolo A."/>
        </authorList>
    </citation>
    <scope>NUCLEOTIDE SEQUENCE [LARGE SCALE GENOMIC DNA]</scope>
    <source>
        <strain evidence="9">CIP 111802</strain>
    </source>
</reference>
<comment type="subcellular location">
    <subcellularLocation>
        <location evidence="1">Cell membrane</location>
        <topology evidence="1">Multi-pass membrane protein</topology>
    </subcellularLocation>
</comment>
<dbReference type="PANTHER" id="PTHR42718">
    <property type="entry name" value="MAJOR FACILITATOR SUPERFAMILY MULTIDRUG TRANSPORTER MFSC"/>
    <property type="match status" value="1"/>
</dbReference>
<evidence type="ECO:0000256" key="2">
    <source>
        <dbReference type="ARBA" id="ARBA00022448"/>
    </source>
</evidence>
<keyword evidence="6 7" id="KW-0472">Membrane</keyword>
<name>A0ABN7TZR7_9BACL</name>
<accession>A0ABN7TZR7</accession>
<keyword evidence="3" id="KW-1003">Cell membrane</keyword>
<feature type="transmembrane region" description="Helical" evidence="7">
    <location>
        <begin position="55"/>
        <end position="72"/>
    </location>
</feature>
<gene>
    <name evidence="8" type="primary">lfrA_2</name>
    <name evidence="8" type="ORF">PAECIP111802_07178</name>
</gene>
<evidence type="ECO:0000256" key="6">
    <source>
        <dbReference type="ARBA" id="ARBA00023136"/>
    </source>
</evidence>
<feature type="transmembrane region" description="Helical" evidence="7">
    <location>
        <begin position="84"/>
        <end position="102"/>
    </location>
</feature>
<evidence type="ECO:0000256" key="1">
    <source>
        <dbReference type="ARBA" id="ARBA00004651"/>
    </source>
</evidence>
<organism evidence="8 9">
    <name type="scientific">Paenibacillus allorhizosphaerae</name>
    <dbReference type="NCBI Taxonomy" id="2849866"/>
    <lineage>
        <taxon>Bacteria</taxon>
        <taxon>Bacillati</taxon>
        <taxon>Bacillota</taxon>
        <taxon>Bacilli</taxon>
        <taxon>Bacillales</taxon>
        <taxon>Paenibacillaceae</taxon>
        <taxon>Paenibacillus</taxon>
    </lineage>
</organism>
<dbReference type="EMBL" id="CAJVCE010000049">
    <property type="protein sequence ID" value="CAG7658825.1"/>
    <property type="molecule type" value="Genomic_DNA"/>
</dbReference>
<dbReference type="RefSeq" id="WP_218103299.1">
    <property type="nucleotide sequence ID" value="NZ_CAJVCE010000049.1"/>
</dbReference>
<evidence type="ECO:0000256" key="3">
    <source>
        <dbReference type="ARBA" id="ARBA00022475"/>
    </source>
</evidence>
<comment type="caution">
    <text evidence="8">The sequence shown here is derived from an EMBL/GenBank/DDBJ whole genome shotgun (WGS) entry which is preliminary data.</text>
</comment>
<keyword evidence="2" id="KW-0813">Transport</keyword>